<reference evidence="2 3" key="1">
    <citation type="submission" date="2022-05" db="EMBL/GenBank/DDBJ databases">
        <title>S8-45 Sphingomonas ultraviolaceadurans.</title>
        <authorList>
            <person name="Liu Y."/>
        </authorList>
    </citation>
    <scope>NUCLEOTIDE SEQUENCE [LARGE SCALE GENOMIC DNA]</scope>
    <source>
        <strain evidence="2 3">S8-45</strain>
    </source>
</reference>
<name>A0ABY5MWD7_9SPHN</name>
<organism evidence="2 3">
    <name type="scientific">Sphingomonas glaciei</name>
    <dbReference type="NCBI Taxonomy" id="2938948"/>
    <lineage>
        <taxon>Bacteria</taxon>
        <taxon>Pseudomonadati</taxon>
        <taxon>Pseudomonadota</taxon>
        <taxon>Alphaproteobacteria</taxon>
        <taxon>Sphingomonadales</taxon>
        <taxon>Sphingomonadaceae</taxon>
        <taxon>Sphingomonas</taxon>
    </lineage>
</organism>
<sequence length="60" mass="6293">MHDSQKISTGPNESPKNETIAGTGPGIPDEAASPGRDVPEPPSDEEVRRIAEKLGAPVQM</sequence>
<evidence type="ECO:0000313" key="3">
    <source>
        <dbReference type="Proteomes" id="UP000831921"/>
    </source>
</evidence>
<keyword evidence="3" id="KW-1185">Reference proteome</keyword>
<feature type="region of interest" description="Disordered" evidence="1">
    <location>
        <begin position="1"/>
        <end position="47"/>
    </location>
</feature>
<feature type="compositionally biased region" description="Polar residues" evidence="1">
    <location>
        <begin position="1"/>
        <end position="14"/>
    </location>
</feature>
<dbReference type="Proteomes" id="UP000831921">
    <property type="component" value="Chromosome"/>
</dbReference>
<evidence type="ECO:0000256" key="1">
    <source>
        <dbReference type="SAM" id="MobiDB-lite"/>
    </source>
</evidence>
<proteinExistence type="predicted"/>
<accession>A0ABY5MWD7</accession>
<gene>
    <name evidence="2" type="ORF">M1K48_02725</name>
</gene>
<dbReference type="EMBL" id="CP097253">
    <property type="protein sequence ID" value="UUR08573.1"/>
    <property type="molecule type" value="Genomic_DNA"/>
</dbReference>
<dbReference type="RefSeq" id="WP_249504348.1">
    <property type="nucleotide sequence ID" value="NZ_CP097253.1"/>
</dbReference>
<protein>
    <submittedName>
        <fullName evidence="2">Uncharacterized protein</fullName>
    </submittedName>
</protein>
<evidence type="ECO:0000313" key="2">
    <source>
        <dbReference type="EMBL" id="UUR08573.1"/>
    </source>
</evidence>